<dbReference type="AlphaFoldDB" id="A0A8H7S9X8"/>
<accession>A0A8H7S9X8</accession>
<comment type="caution">
    <text evidence="2">The sequence shown here is derived from an EMBL/GenBank/DDBJ whole genome shotgun (WGS) entry which is preliminary data.</text>
</comment>
<sequence length="556" mass="63699">MSNSNAEKSLIEENGQTIREYLTSTDIRLWLTTHVVDLVLEQFVVHNVDSSVRVVKNEYCDALNDFWQSKRATLSRKQAAQLQLYKDTSSSFLDSTLIMKKFISAARQEELDLQDGEGLLVVTKNRSKRRLNDRVNSSTIMTSQASTSLSSSPSSSTSVPPPPKRLKMTSDEMLSMLIKEVGSETVVDLDKITKKSKEPLYKYTKKLLNCHKLVLPYALTIGEHDILTSLARGKNLDDIENVRDNLFLMPKNNVTPNIKYIRTALNQMVTLYENKHLTFPLYKETFYQAHVYAQMLDGILLHDSDFRIIRSECSSTVQKKLKEIDYMDEDTKLKRWDMIYRHLGTQHDLFICEDKPEAADHSETYKDQIKCDEQRIKMLRCLERNSAMKELVPYLESITAQTHGLSILIRGTKKIGNSYVHYTKAQGSIPATPSSQCAALSEFLTIIISLKRVLLLNFIKLQIATEAISEYHVKYLDNDSEFQESTPESKDGEREREMIRQMKEEERQACLDVAKETMKNVVLGDDVLVARDHELLLMLALRASNSKDLRTNNISD</sequence>
<name>A0A8H7S9X8_9FUNG</name>
<evidence type="ECO:0000313" key="2">
    <source>
        <dbReference type="EMBL" id="KAG2225484.1"/>
    </source>
</evidence>
<gene>
    <name evidence="2" type="ORF">INT45_010311</name>
</gene>
<feature type="compositionally biased region" description="Low complexity" evidence="1">
    <location>
        <begin position="142"/>
        <end position="158"/>
    </location>
</feature>
<organism evidence="2 3">
    <name type="scientific">Circinella minor</name>
    <dbReference type="NCBI Taxonomy" id="1195481"/>
    <lineage>
        <taxon>Eukaryota</taxon>
        <taxon>Fungi</taxon>
        <taxon>Fungi incertae sedis</taxon>
        <taxon>Mucoromycota</taxon>
        <taxon>Mucoromycotina</taxon>
        <taxon>Mucoromycetes</taxon>
        <taxon>Mucorales</taxon>
        <taxon>Lichtheimiaceae</taxon>
        <taxon>Circinella</taxon>
    </lineage>
</organism>
<proteinExistence type="predicted"/>
<protein>
    <submittedName>
        <fullName evidence="2">Uncharacterized protein</fullName>
    </submittedName>
</protein>
<evidence type="ECO:0000256" key="1">
    <source>
        <dbReference type="SAM" id="MobiDB-lite"/>
    </source>
</evidence>
<evidence type="ECO:0000313" key="3">
    <source>
        <dbReference type="Proteomes" id="UP000646827"/>
    </source>
</evidence>
<dbReference type="Proteomes" id="UP000646827">
    <property type="component" value="Unassembled WGS sequence"/>
</dbReference>
<reference evidence="2 3" key="1">
    <citation type="submission" date="2020-12" db="EMBL/GenBank/DDBJ databases">
        <title>Metabolic potential, ecology and presence of endohyphal bacteria is reflected in genomic diversity of Mucoromycotina.</title>
        <authorList>
            <person name="Muszewska A."/>
            <person name="Okrasinska A."/>
            <person name="Steczkiewicz K."/>
            <person name="Drgas O."/>
            <person name="Orlowska M."/>
            <person name="Perlinska-Lenart U."/>
            <person name="Aleksandrzak-Piekarczyk T."/>
            <person name="Szatraj K."/>
            <person name="Zielenkiewicz U."/>
            <person name="Pilsyk S."/>
            <person name="Malc E."/>
            <person name="Mieczkowski P."/>
            <person name="Kruszewska J.S."/>
            <person name="Biernat P."/>
            <person name="Pawlowska J."/>
        </authorList>
    </citation>
    <scope>NUCLEOTIDE SEQUENCE [LARGE SCALE GENOMIC DNA]</scope>
    <source>
        <strain evidence="2 3">CBS 142.35</strain>
    </source>
</reference>
<feature type="region of interest" description="Disordered" evidence="1">
    <location>
        <begin position="132"/>
        <end position="165"/>
    </location>
</feature>
<dbReference type="EMBL" id="JAEPRB010000027">
    <property type="protein sequence ID" value="KAG2225484.1"/>
    <property type="molecule type" value="Genomic_DNA"/>
</dbReference>
<keyword evidence="3" id="KW-1185">Reference proteome</keyword>
<dbReference type="OrthoDB" id="2298849at2759"/>